<evidence type="ECO:0000313" key="2">
    <source>
        <dbReference type="EMBL" id="VDM44815.1"/>
    </source>
</evidence>
<feature type="region of interest" description="Disordered" evidence="1">
    <location>
        <begin position="69"/>
        <end position="134"/>
    </location>
</feature>
<gene>
    <name evidence="2" type="ORF">TCNE_LOCUS13494</name>
</gene>
<evidence type="ECO:0000313" key="4">
    <source>
        <dbReference type="WBParaSite" id="TCNE_0001349401-mRNA-1"/>
    </source>
</evidence>
<dbReference type="AlphaFoldDB" id="A0A183UYC4"/>
<feature type="compositionally biased region" description="Pro residues" evidence="1">
    <location>
        <begin position="86"/>
        <end position="98"/>
    </location>
</feature>
<accession>A0A183UYC4</accession>
<dbReference type="EMBL" id="UYWY01021749">
    <property type="protein sequence ID" value="VDM44815.1"/>
    <property type="molecule type" value="Genomic_DNA"/>
</dbReference>
<dbReference type="Proteomes" id="UP000050794">
    <property type="component" value="Unassembled WGS sequence"/>
</dbReference>
<sequence>MKKKGTNIYVKGEAKSLPSAWTKGAPDLASDKGAQNAKKHPIKTLPVSDVWCDRSAELQMTEKGQASTVLPAGLGAPPGLGVQPGLAPPPGFGPPPGFEAPSVSAGSAVIKASGSSPSPSLNDKWVAVPKKGKK</sequence>
<organism evidence="3 4">
    <name type="scientific">Toxocara canis</name>
    <name type="common">Canine roundworm</name>
    <dbReference type="NCBI Taxonomy" id="6265"/>
    <lineage>
        <taxon>Eukaryota</taxon>
        <taxon>Metazoa</taxon>
        <taxon>Ecdysozoa</taxon>
        <taxon>Nematoda</taxon>
        <taxon>Chromadorea</taxon>
        <taxon>Rhabditida</taxon>
        <taxon>Spirurina</taxon>
        <taxon>Ascaridomorpha</taxon>
        <taxon>Ascaridoidea</taxon>
        <taxon>Toxocaridae</taxon>
        <taxon>Toxocara</taxon>
    </lineage>
</organism>
<name>A0A183UYC4_TOXCA</name>
<reference evidence="2 3" key="2">
    <citation type="submission" date="2018-11" db="EMBL/GenBank/DDBJ databases">
        <authorList>
            <consortium name="Pathogen Informatics"/>
        </authorList>
    </citation>
    <scope>NUCLEOTIDE SEQUENCE [LARGE SCALE GENOMIC DNA]</scope>
</reference>
<feature type="compositionally biased region" description="Low complexity" evidence="1">
    <location>
        <begin position="70"/>
        <end position="85"/>
    </location>
</feature>
<evidence type="ECO:0000313" key="3">
    <source>
        <dbReference type="Proteomes" id="UP000050794"/>
    </source>
</evidence>
<feature type="region of interest" description="Disordered" evidence="1">
    <location>
        <begin position="19"/>
        <end position="41"/>
    </location>
</feature>
<dbReference type="WBParaSite" id="TCNE_0001349401-mRNA-1">
    <property type="protein sequence ID" value="TCNE_0001349401-mRNA-1"/>
    <property type="gene ID" value="TCNE_0001349401"/>
</dbReference>
<protein>
    <submittedName>
        <fullName evidence="4">Microtubule-associated protein Jupiter</fullName>
    </submittedName>
</protein>
<reference evidence="4" key="1">
    <citation type="submission" date="2016-06" db="UniProtKB">
        <authorList>
            <consortium name="WormBaseParasite"/>
        </authorList>
    </citation>
    <scope>IDENTIFICATION</scope>
</reference>
<proteinExistence type="predicted"/>
<evidence type="ECO:0000256" key="1">
    <source>
        <dbReference type="SAM" id="MobiDB-lite"/>
    </source>
</evidence>
<keyword evidence="3" id="KW-1185">Reference proteome</keyword>